<dbReference type="FunFam" id="2.130.10.10:FF:001048">
    <property type="entry name" value="BnaA09g40460D protein"/>
    <property type="match status" value="1"/>
</dbReference>
<keyword evidence="1 3" id="KW-0853">WD repeat</keyword>
<dbReference type="SMART" id="SM00320">
    <property type="entry name" value="WD40"/>
    <property type="match status" value="7"/>
</dbReference>
<dbReference type="CDD" id="cd00200">
    <property type="entry name" value="WD40"/>
    <property type="match status" value="1"/>
</dbReference>
<evidence type="ECO:0000256" key="2">
    <source>
        <dbReference type="ARBA" id="ARBA00022737"/>
    </source>
</evidence>
<keyword evidence="6" id="KW-1185">Reference proteome</keyword>
<dbReference type="EMBL" id="CM004391">
    <property type="protein sequence ID" value="OAY50840.1"/>
    <property type="molecule type" value="Genomic_DNA"/>
</dbReference>
<dbReference type="GO" id="GO:0009846">
    <property type="term" value="P:pollen germination"/>
    <property type="evidence" value="ECO:0000318"/>
    <property type="project" value="GO_Central"/>
</dbReference>
<dbReference type="STRING" id="3983.A0A2C9VWX2"/>
<dbReference type="InterPro" id="IPR001680">
    <property type="entry name" value="WD40_rpt"/>
</dbReference>
<feature type="repeat" description="WD" evidence="3">
    <location>
        <begin position="300"/>
        <end position="332"/>
    </location>
</feature>
<comment type="caution">
    <text evidence="5">The sequence shown here is derived from an EMBL/GenBank/DDBJ whole genome shotgun (WGS) entry which is preliminary data.</text>
</comment>
<dbReference type="SUPFAM" id="SSF50978">
    <property type="entry name" value="WD40 repeat-like"/>
    <property type="match status" value="1"/>
</dbReference>
<evidence type="ECO:0000256" key="1">
    <source>
        <dbReference type="ARBA" id="ARBA00022574"/>
    </source>
</evidence>
<evidence type="ECO:0000256" key="3">
    <source>
        <dbReference type="PROSITE-ProRule" id="PRU00221"/>
    </source>
</evidence>
<dbReference type="PANTHER" id="PTHR22844:SF336">
    <property type="entry name" value="PROTEIN JINGUBANG"/>
    <property type="match status" value="1"/>
</dbReference>
<dbReference type="InterPro" id="IPR036322">
    <property type="entry name" value="WD40_repeat_dom_sf"/>
</dbReference>
<dbReference type="InterPro" id="IPR045182">
    <property type="entry name" value="JINGUBANG-like"/>
</dbReference>
<name>A0A2C9VWX2_MANES</name>
<evidence type="ECO:0000256" key="4">
    <source>
        <dbReference type="SAM" id="MobiDB-lite"/>
    </source>
</evidence>
<evidence type="ECO:0000313" key="5">
    <source>
        <dbReference type="EMBL" id="OAY50840.1"/>
    </source>
</evidence>
<dbReference type="Gramene" id="Manes.05G166600.1.v8.1">
    <property type="protein sequence ID" value="Manes.05G166600.1.v8.1.CDS.1"/>
    <property type="gene ID" value="Manes.05G166600.v8.1"/>
</dbReference>
<dbReference type="OrthoDB" id="674604at2759"/>
<feature type="repeat" description="WD" evidence="3">
    <location>
        <begin position="253"/>
        <end position="284"/>
    </location>
</feature>
<dbReference type="OMA" id="ANCPAFV"/>
<organism evidence="5 6">
    <name type="scientific">Manihot esculenta</name>
    <name type="common">Cassava</name>
    <name type="synonym">Jatropha manihot</name>
    <dbReference type="NCBI Taxonomy" id="3983"/>
    <lineage>
        <taxon>Eukaryota</taxon>
        <taxon>Viridiplantae</taxon>
        <taxon>Streptophyta</taxon>
        <taxon>Embryophyta</taxon>
        <taxon>Tracheophyta</taxon>
        <taxon>Spermatophyta</taxon>
        <taxon>Magnoliopsida</taxon>
        <taxon>eudicotyledons</taxon>
        <taxon>Gunneridae</taxon>
        <taxon>Pentapetalae</taxon>
        <taxon>rosids</taxon>
        <taxon>fabids</taxon>
        <taxon>Malpighiales</taxon>
        <taxon>Euphorbiaceae</taxon>
        <taxon>Crotonoideae</taxon>
        <taxon>Manihoteae</taxon>
        <taxon>Manihot</taxon>
    </lineage>
</organism>
<dbReference type="Proteomes" id="UP000091857">
    <property type="component" value="Chromosome 5"/>
</dbReference>
<dbReference type="AlphaFoldDB" id="A0A2C9VWX2"/>
<feature type="repeat" description="WD" evidence="3">
    <location>
        <begin position="343"/>
        <end position="372"/>
    </location>
</feature>
<feature type="repeat" description="WD" evidence="3">
    <location>
        <begin position="211"/>
        <end position="252"/>
    </location>
</feature>
<feature type="compositionally biased region" description="Polar residues" evidence="4">
    <location>
        <begin position="14"/>
        <end position="37"/>
    </location>
</feature>
<keyword evidence="2" id="KW-0677">Repeat</keyword>
<dbReference type="Gene3D" id="2.130.10.10">
    <property type="entry name" value="YVTN repeat-like/Quinoprotein amine dehydrogenase"/>
    <property type="match status" value="3"/>
</dbReference>
<dbReference type="GO" id="GO:0005737">
    <property type="term" value="C:cytoplasm"/>
    <property type="evidence" value="ECO:0000318"/>
    <property type="project" value="GO_Central"/>
</dbReference>
<feature type="region of interest" description="Disordered" evidence="4">
    <location>
        <begin position="1"/>
        <end position="57"/>
    </location>
</feature>
<gene>
    <name evidence="5" type="ORF">MANES_05G166600v8</name>
</gene>
<dbReference type="InterPro" id="IPR015943">
    <property type="entry name" value="WD40/YVTN_repeat-like_dom_sf"/>
</dbReference>
<dbReference type="InterPro" id="IPR020472">
    <property type="entry name" value="WD40_PAC1"/>
</dbReference>
<feature type="region of interest" description="Disordered" evidence="4">
    <location>
        <begin position="440"/>
        <end position="465"/>
    </location>
</feature>
<dbReference type="PROSITE" id="PS50082">
    <property type="entry name" value="WD_REPEATS_2"/>
    <property type="match status" value="4"/>
</dbReference>
<accession>A0A2C9VWX2</accession>
<proteinExistence type="predicted"/>
<evidence type="ECO:0000313" key="6">
    <source>
        <dbReference type="Proteomes" id="UP000091857"/>
    </source>
</evidence>
<dbReference type="FunFam" id="2.130.10.10:FF:000775">
    <property type="entry name" value="BnaA09g28200D protein"/>
    <property type="match status" value="1"/>
</dbReference>
<protein>
    <submittedName>
        <fullName evidence="5">Uncharacterized protein</fullName>
    </submittedName>
</protein>
<dbReference type="PROSITE" id="PS50294">
    <property type="entry name" value="WD_REPEATS_REGION"/>
    <property type="match status" value="3"/>
</dbReference>
<sequence length="465" mass="50897">MRDDGGDCTKFVDTGSSKPRSKVGNITHSDPNMSSTMQDEDFSTRNSSASASAPGFLDQNRLSCEGSPMTMSPWNNTTGDNKASWTPFEENLPQNGLIGSLVREEGHIYSLAATKDLLYTGSDSKNIRVWKELKEFSGFKSSSGLVKAIIILGEKIFTGHQDGKIRVWKVSPKNPSVHKRSGTLPTLKDIFKSSIKPSNYVQVRNHRTSLWIKHSDAVSCLSFNEDNTLLYSASWDRSFKVWRLSDSKCMESVSAHDDAVNSVVASSDDTVFTGSADGTVKVWKREQNGKSFKHNMLQTLLKQECAVTALAVNPTGSVLYCGSSDGVVNFWEREKQLSHGGVLKGHKLAVLCLSAAGNVLFSGSADKTICVWRRDGSIHTCLSVLTGHNGPVKCLAVVEDHEQSKPGDQRWVVYSGSLDKSVKVWSVSEFAPDANQMAMMQQQQQYQQVTDSETAPSDGSSGNNM</sequence>
<feature type="compositionally biased region" description="Polar residues" evidence="4">
    <location>
        <begin position="449"/>
        <end position="465"/>
    </location>
</feature>
<dbReference type="PRINTS" id="PR00320">
    <property type="entry name" value="GPROTEINBRPT"/>
</dbReference>
<dbReference type="GO" id="GO:0005634">
    <property type="term" value="C:nucleus"/>
    <property type="evidence" value="ECO:0000318"/>
    <property type="project" value="GO_Central"/>
</dbReference>
<dbReference type="Pfam" id="PF00400">
    <property type="entry name" value="WD40"/>
    <property type="match status" value="6"/>
</dbReference>
<dbReference type="PANTHER" id="PTHR22844">
    <property type="entry name" value="F-BOX AND WD40 DOMAIN PROTEIN"/>
    <property type="match status" value="1"/>
</dbReference>
<reference evidence="6" key="1">
    <citation type="journal article" date="2016" name="Nat. Biotechnol.">
        <title>Sequencing wild and cultivated cassava and related species reveals extensive interspecific hybridization and genetic diversity.</title>
        <authorList>
            <person name="Bredeson J.V."/>
            <person name="Lyons J.B."/>
            <person name="Prochnik S.E."/>
            <person name="Wu G.A."/>
            <person name="Ha C.M."/>
            <person name="Edsinger-Gonzales E."/>
            <person name="Grimwood J."/>
            <person name="Schmutz J."/>
            <person name="Rabbi I.Y."/>
            <person name="Egesi C."/>
            <person name="Nauluvula P."/>
            <person name="Lebot V."/>
            <person name="Ndunguru J."/>
            <person name="Mkamilo G."/>
            <person name="Bart R.S."/>
            <person name="Setter T.L."/>
            <person name="Gleadow R.M."/>
            <person name="Kulakow P."/>
            <person name="Ferguson M.E."/>
            <person name="Rounsley S."/>
            <person name="Rokhsar D.S."/>
        </authorList>
    </citation>
    <scope>NUCLEOTIDE SEQUENCE [LARGE SCALE GENOMIC DNA]</scope>
    <source>
        <strain evidence="6">cv. AM560-2</strain>
    </source>
</reference>